<proteinExistence type="predicted"/>
<gene>
    <name evidence="1" type="ORF">FNK824_LOCUS40247</name>
</gene>
<comment type="caution">
    <text evidence="1">The sequence shown here is derived from an EMBL/GenBank/DDBJ whole genome shotgun (WGS) entry which is preliminary data.</text>
</comment>
<accession>A0A820HAJ0</accession>
<protein>
    <submittedName>
        <fullName evidence="1">Uncharacterized protein</fullName>
    </submittedName>
</protein>
<dbReference type="Proteomes" id="UP000663874">
    <property type="component" value="Unassembled WGS sequence"/>
</dbReference>
<dbReference type="AlphaFoldDB" id="A0A820HAJ0"/>
<reference evidence="1" key="1">
    <citation type="submission" date="2021-02" db="EMBL/GenBank/DDBJ databases">
        <authorList>
            <person name="Nowell W R."/>
        </authorList>
    </citation>
    <scope>NUCLEOTIDE SEQUENCE</scope>
</reference>
<dbReference type="EMBL" id="CAJOBE010030758">
    <property type="protein sequence ID" value="CAF4290395.1"/>
    <property type="molecule type" value="Genomic_DNA"/>
</dbReference>
<sequence length="80" mass="8888">VANFIQNPINYEIHTEGIQLPEVHIYGLGLGLGLDVDNDAPNVASRSHQYDPAGVMFDYADVSHNETIDKLEFRIFVSSV</sequence>
<evidence type="ECO:0000313" key="1">
    <source>
        <dbReference type="EMBL" id="CAF4290395.1"/>
    </source>
</evidence>
<organism evidence="1 2">
    <name type="scientific">Rotaria sordida</name>
    <dbReference type="NCBI Taxonomy" id="392033"/>
    <lineage>
        <taxon>Eukaryota</taxon>
        <taxon>Metazoa</taxon>
        <taxon>Spiralia</taxon>
        <taxon>Gnathifera</taxon>
        <taxon>Rotifera</taxon>
        <taxon>Eurotatoria</taxon>
        <taxon>Bdelloidea</taxon>
        <taxon>Philodinida</taxon>
        <taxon>Philodinidae</taxon>
        <taxon>Rotaria</taxon>
    </lineage>
</organism>
<feature type="non-terminal residue" evidence="1">
    <location>
        <position position="1"/>
    </location>
</feature>
<evidence type="ECO:0000313" key="2">
    <source>
        <dbReference type="Proteomes" id="UP000663874"/>
    </source>
</evidence>
<name>A0A820HAJ0_9BILA</name>